<dbReference type="InterPro" id="IPR029063">
    <property type="entry name" value="SAM-dependent_MTases_sf"/>
</dbReference>
<dbReference type="GO" id="GO:0009234">
    <property type="term" value="P:menaquinone biosynthetic process"/>
    <property type="evidence" value="ECO:0007669"/>
    <property type="project" value="UniProtKB-UniRule"/>
</dbReference>
<keyword evidence="4 5" id="KW-0949">S-adenosyl-L-methionine</keyword>
<comment type="pathway">
    <text evidence="5">Quinol/quinone metabolism; menaquinone biosynthesis; menaquinol from 1,4-dihydroxy-2-naphthoate: step 2/2.</text>
</comment>
<dbReference type="Gene3D" id="3.40.50.150">
    <property type="entry name" value="Vaccinia Virus protein VP39"/>
    <property type="match status" value="1"/>
</dbReference>
<protein>
    <recommendedName>
        <fullName evidence="5">Demethylmenaquinone methyltransferase</fullName>
        <ecNumber evidence="5">2.1.1.163</ecNumber>
    </recommendedName>
</protein>
<comment type="function">
    <text evidence="5">Methyltransferase required for the conversion of demethylmenaquinol (DMKH2) to menaquinol (MKH2).</text>
</comment>
<keyword evidence="1 5" id="KW-0474">Menaquinone biosynthesis</keyword>
<dbReference type="HOGENOM" id="CLU_037990_0_0_0"/>
<dbReference type="KEGG" id="cav:M832_00600"/>
<gene>
    <name evidence="6" type="primary">ubiE</name>
    <name evidence="5" type="synonym">menG</name>
    <name evidence="6" type="ORF">M832_00600</name>
</gene>
<evidence type="ECO:0000256" key="5">
    <source>
        <dbReference type="HAMAP-Rule" id="MF_01813"/>
    </source>
</evidence>
<dbReference type="EMBL" id="CP006571">
    <property type="protein sequence ID" value="AHK62932.1"/>
    <property type="molecule type" value="Genomic_DNA"/>
</dbReference>
<dbReference type="InterPro" id="IPR004033">
    <property type="entry name" value="UbiE/COQ5_MeTrFase"/>
</dbReference>
<feature type="binding site" evidence="5">
    <location>
        <position position="69"/>
    </location>
    <ligand>
        <name>S-adenosyl-L-methionine</name>
        <dbReference type="ChEBI" id="CHEBI:59789"/>
    </ligand>
</feature>
<dbReference type="PANTHER" id="PTHR43591">
    <property type="entry name" value="METHYLTRANSFERASE"/>
    <property type="match status" value="1"/>
</dbReference>
<dbReference type="NCBIfam" id="TIGR01934">
    <property type="entry name" value="MenG_MenH_UbiE"/>
    <property type="match status" value="1"/>
</dbReference>
<dbReference type="SUPFAM" id="SSF53335">
    <property type="entry name" value="S-adenosyl-L-methionine-dependent methyltransferases"/>
    <property type="match status" value="1"/>
</dbReference>
<dbReference type="PATRIC" id="fig|1229831.3.peg.61"/>
<dbReference type="PROSITE" id="PS01183">
    <property type="entry name" value="UBIE_1"/>
    <property type="match status" value="1"/>
</dbReference>
<evidence type="ECO:0000256" key="1">
    <source>
        <dbReference type="ARBA" id="ARBA00022428"/>
    </source>
</evidence>
<feature type="binding site" evidence="5">
    <location>
        <begin position="113"/>
        <end position="114"/>
    </location>
    <ligand>
        <name>S-adenosyl-L-methionine</name>
        <dbReference type="ChEBI" id="CHEBI:59789"/>
    </ligand>
</feature>
<dbReference type="Proteomes" id="UP000019433">
    <property type="component" value="Chromosome"/>
</dbReference>
<evidence type="ECO:0000313" key="6">
    <source>
        <dbReference type="EMBL" id="AHK62932.1"/>
    </source>
</evidence>
<dbReference type="UniPathway" id="UPA00079">
    <property type="reaction ID" value="UER00169"/>
</dbReference>
<evidence type="ECO:0000256" key="2">
    <source>
        <dbReference type="ARBA" id="ARBA00022603"/>
    </source>
</evidence>
<feature type="binding site" evidence="5">
    <location>
        <position position="89"/>
    </location>
    <ligand>
        <name>S-adenosyl-L-methionine</name>
        <dbReference type="ChEBI" id="CHEBI:59789"/>
    </ligand>
</feature>
<dbReference type="GO" id="GO:0032259">
    <property type="term" value="P:methylation"/>
    <property type="evidence" value="ECO:0007669"/>
    <property type="project" value="UniProtKB-KW"/>
</dbReference>
<dbReference type="CDD" id="cd02440">
    <property type="entry name" value="AdoMet_MTases"/>
    <property type="match status" value="1"/>
</dbReference>
<proteinExistence type="inferred from homology"/>
<dbReference type="GO" id="GO:0043770">
    <property type="term" value="F:demethylmenaquinone methyltransferase activity"/>
    <property type="evidence" value="ECO:0007669"/>
    <property type="project" value="UniProtKB-UniRule"/>
</dbReference>
<evidence type="ECO:0000256" key="3">
    <source>
        <dbReference type="ARBA" id="ARBA00022679"/>
    </source>
</evidence>
<dbReference type="eggNOG" id="COG2226">
    <property type="taxonomic scope" value="Bacteria"/>
</dbReference>
<dbReference type="PROSITE" id="PS51608">
    <property type="entry name" value="SAM_MT_UBIE"/>
    <property type="match status" value="1"/>
</dbReference>
<organism evidence="6 7">
    <name type="scientific">Chlamydia avium 10DC88</name>
    <dbReference type="NCBI Taxonomy" id="1229831"/>
    <lineage>
        <taxon>Bacteria</taxon>
        <taxon>Pseudomonadati</taxon>
        <taxon>Chlamydiota</taxon>
        <taxon>Chlamydiia</taxon>
        <taxon>Chlamydiales</taxon>
        <taxon>Chlamydiaceae</taxon>
        <taxon>Chlamydia/Chlamydophila group</taxon>
        <taxon>Chlamydia</taxon>
    </lineage>
</organism>
<comment type="similarity">
    <text evidence="5">Belongs to the class I-like SAM-binding methyltransferase superfamily. MenG/UbiE family.</text>
</comment>
<name>W8JZ31_9CHLA</name>
<keyword evidence="3 5" id="KW-0808">Transferase</keyword>
<dbReference type="PANTHER" id="PTHR43591:SF24">
    <property type="entry name" value="2-METHOXY-6-POLYPRENYL-1,4-BENZOQUINOL METHYLASE, MITOCHONDRIAL"/>
    <property type="match status" value="1"/>
</dbReference>
<evidence type="ECO:0000313" key="7">
    <source>
        <dbReference type="Proteomes" id="UP000019433"/>
    </source>
</evidence>
<comment type="caution">
    <text evidence="5">Lacks conserved residue(s) required for the propagation of feature annotation.</text>
</comment>
<keyword evidence="2 5" id="KW-0489">Methyltransferase</keyword>
<dbReference type="HAMAP" id="MF_01813">
    <property type="entry name" value="MenG_UbiE_methyltr"/>
    <property type="match status" value="1"/>
</dbReference>
<dbReference type="Pfam" id="PF01209">
    <property type="entry name" value="Ubie_methyltran"/>
    <property type="match status" value="1"/>
</dbReference>
<evidence type="ECO:0000256" key="4">
    <source>
        <dbReference type="ARBA" id="ARBA00022691"/>
    </source>
</evidence>
<reference evidence="6 7" key="1">
    <citation type="journal article" date="2014" name="Syst. Appl. Microbiol.">
        <title>Evidence for the existence of two new members of the family Chlamydiaceae and proposal of Chlamydia avium sp. nov. and Chlamydia gallinacea sp. nov.</title>
        <authorList>
            <person name="Sachse K."/>
            <person name="Laroucau K."/>
            <person name="Riege K."/>
            <person name="Wehner S."/>
            <person name="Dilcher M."/>
            <person name="Creasy H.H."/>
            <person name="Weidmann M."/>
            <person name="Myers G."/>
            <person name="Vorimore F."/>
            <person name="Vicari N."/>
            <person name="Magnino S."/>
            <person name="Liebler-Tenorio E."/>
            <person name="Ruettger A."/>
            <person name="Bavoil P.M."/>
            <person name="Hufert F.T."/>
            <person name="Rossello-Mora R."/>
            <person name="Marz M."/>
        </authorList>
    </citation>
    <scope>NUCLEOTIDE SEQUENCE [LARGE SCALE GENOMIC DNA]</scope>
    <source>
        <strain evidence="6 7">10DC88</strain>
    </source>
</reference>
<dbReference type="InterPro" id="IPR023576">
    <property type="entry name" value="UbiE/COQ5_MeTrFase_CS"/>
</dbReference>
<sequence>MIMKDSKNSENTIVKSMNKPNIQEMFNFLAPKYDKINTILSLGMHHYWNRIFSKMLGQSECILDLCSGTGKVAHQYTCYYPQARAILVDFSPNMLLEAKKRYPNSPFTFIESDITQLPFNSESHVLASLAYGLRNLPEPQHALNEIYRVLKKHASLGILELTQPSRKHPLYLGHWFYLNYIVPKLGKYYSTSTDAYTYLSQSIVQLPKDRDLEQLFKKSKFAITQKRKLTCGAATIWVLEKK</sequence>
<dbReference type="EC" id="2.1.1.163" evidence="5"/>
<dbReference type="NCBIfam" id="NF001244">
    <property type="entry name" value="PRK00216.1-5"/>
    <property type="match status" value="1"/>
</dbReference>
<dbReference type="STRING" id="1229831.M832_00600"/>
<comment type="catalytic activity">
    <reaction evidence="5">
        <text>a 2-demethylmenaquinol + S-adenosyl-L-methionine = a menaquinol + S-adenosyl-L-homocysteine + H(+)</text>
        <dbReference type="Rhea" id="RHEA:42640"/>
        <dbReference type="Rhea" id="RHEA-COMP:9539"/>
        <dbReference type="Rhea" id="RHEA-COMP:9563"/>
        <dbReference type="ChEBI" id="CHEBI:15378"/>
        <dbReference type="ChEBI" id="CHEBI:18151"/>
        <dbReference type="ChEBI" id="CHEBI:55437"/>
        <dbReference type="ChEBI" id="CHEBI:57856"/>
        <dbReference type="ChEBI" id="CHEBI:59789"/>
        <dbReference type="EC" id="2.1.1.163"/>
    </reaction>
</comment>
<dbReference type="AlphaFoldDB" id="W8JZ31"/>
<accession>W8JZ31</accession>